<dbReference type="PANTHER" id="PTHR43292">
    <property type="entry name" value="ACYL-COA DEHYDROGENASE"/>
    <property type="match status" value="1"/>
</dbReference>
<dbReference type="InterPro" id="IPR037069">
    <property type="entry name" value="AcylCoA_DH/ox_N_sf"/>
</dbReference>
<evidence type="ECO:0000256" key="1">
    <source>
        <dbReference type="ARBA" id="ARBA00001974"/>
    </source>
</evidence>
<dbReference type="SUPFAM" id="SSF47203">
    <property type="entry name" value="Acyl-CoA dehydrogenase C-terminal domain-like"/>
    <property type="match status" value="1"/>
</dbReference>
<name>A0A6I3L7K0_9NOCA</name>
<dbReference type="InterPro" id="IPR009075">
    <property type="entry name" value="AcylCo_DH/oxidase_C"/>
</dbReference>
<keyword evidence="12" id="KW-1185">Reference proteome</keyword>
<keyword evidence="4 7" id="KW-0274">FAD</keyword>
<dbReference type="GO" id="GO:0016627">
    <property type="term" value="F:oxidoreductase activity, acting on the CH-CH group of donors"/>
    <property type="evidence" value="ECO:0007669"/>
    <property type="project" value="InterPro"/>
</dbReference>
<evidence type="ECO:0000259" key="8">
    <source>
        <dbReference type="Pfam" id="PF00441"/>
    </source>
</evidence>
<keyword evidence="3 7" id="KW-0285">Flavoprotein</keyword>
<evidence type="ECO:0000256" key="4">
    <source>
        <dbReference type="ARBA" id="ARBA00022827"/>
    </source>
</evidence>
<dbReference type="InterPro" id="IPR052161">
    <property type="entry name" value="Mycobact_Acyl-CoA_DH"/>
</dbReference>
<dbReference type="Gene3D" id="1.20.140.10">
    <property type="entry name" value="Butyryl-CoA Dehydrogenase, subunit A, domain 3"/>
    <property type="match status" value="1"/>
</dbReference>
<dbReference type="FunFam" id="2.40.110.10:FF:000002">
    <property type="entry name" value="Acyl-CoA dehydrogenase fadE12"/>
    <property type="match status" value="1"/>
</dbReference>
<dbReference type="GO" id="GO:0050660">
    <property type="term" value="F:flavin adenine dinucleotide binding"/>
    <property type="evidence" value="ECO:0007669"/>
    <property type="project" value="InterPro"/>
</dbReference>
<evidence type="ECO:0000256" key="6">
    <source>
        <dbReference type="ARBA" id="ARBA00052546"/>
    </source>
</evidence>
<dbReference type="Gene3D" id="2.40.110.10">
    <property type="entry name" value="Butyryl-CoA Dehydrogenase, subunit A, domain 2"/>
    <property type="match status" value="1"/>
</dbReference>
<dbReference type="Proteomes" id="UP000432464">
    <property type="component" value="Unassembled WGS sequence"/>
</dbReference>
<dbReference type="SUPFAM" id="SSF56645">
    <property type="entry name" value="Acyl-CoA dehydrogenase NM domain-like"/>
    <property type="match status" value="1"/>
</dbReference>
<comment type="cofactor">
    <cofactor evidence="1 7">
        <name>FAD</name>
        <dbReference type="ChEBI" id="CHEBI:57692"/>
    </cofactor>
</comment>
<dbReference type="InterPro" id="IPR009100">
    <property type="entry name" value="AcylCoA_DH/oxidase_NM_dom_sf"/>
</dbReference>
<feature type="domain" description="Acyl-CoA dehydrogenase/oxidase N-terminal" evidence="10">
    <location>
        <begin position="6"/>
        <end position="123"/>
    </location>
</feature>
<reference evidence="11 12" key="1">
    <citation type="submission" date="2019-11" db="EMBL/GenBank/DDBJ databases">
        <title>Nocardia sp. nov. CT2-14 isolated from soil.</title>
        <authorList>
            <person name="Kanchanasin P."/>
            <person name="Tanasupawat S."/>
            <person name="Yuki M."/>
            <person name="Kudo T."/>
        </authorList>
    </citation>
    <scope>NUCLEOTIDE SEQUENCE [LARGE SCALE GENOMIC DNA]</scope>
    <source>
        <strain evidence="11 12">CT2-14</strain>
    </source>
</reference>
<evidence type="ECO:0000259" key="10">
    <source>
        <dbReference type="Pfam" id="PF02771"/>
    </source>
</evidence>
<comment type="similarity">
    <text evidence="2 7">Belongs to the acyl-CoA dehydrogenase family.</text>
</comment>
<evidence type="ECO:0000259" key="9">
    <source>
        <dbReference type="Pfam" id="PF02770"/>
    </source>
</evidence>
<dbReference type="Pfam" id="PF00441">
    <property type="entry name" value="Acyl-CoA_dh_1"/>
    <property type="match status" value="1"/>
</dbReference>
<sequence>MHISFSDEQDRLRKRLREYFADLVTPEVRAALRPGPGGEHGDGTAYRDVVRRLGTDGWLALGWPEEHGGQGRPMLDQLIFLDEAAAAGVPLPYLTVNTVGPTIMRYGTEEQQAFFLPKIARGELHFSIGYSEPSAGTDLAALRTRAERDGDEYVINGEKMWTSLIEYADYIWLAARTDPSAGKHAGLSIFIVPTASPGFSWTKVHTMAGVGTSATYYSDVRVPAANLVGGENQGWALITNQLNHERVALASAAPLQESLRQVTAWARATVLPDGSRVMDAEWVRLHLARVHAHAEYSKLRNWRTAWAADRGELGPADASATKVFGTEYATEGYRLLMEVLGAEAVIRADSPGALLRGRIERFHRSALILTFGGGTNEIQRDIIAKTALGLPVTR</sequence>
<evidence type="ECO:0000256" key="5">
    <source>
        <dbReference type="ARBA" id="ARBA00023002"/>
    </source>
</evidence>
<organism evidence="11 12">
    <name type="scientific">Nocardia aurantiaca</name>
    <dbReference type="NCBI Taxonomy" id="2675850"/>
    <lineage>
        <taxon>Bacteria</taxon>
        <taxon>Bacillati</taxon>
        <taxon>Actinomycetota</taxon>
        <taxon>Actinomycetes</taxon>
        <taxon>Mycobacteriales</taxon>
        <taxon>Nocardiaceae</taxon>
        <taxon>Nocardia</taxon>
    </lineage>
</organism>
<feature type="domain" description="Acyl-CoA oxidase/dehydrogenase middle" evidence="9">
    <location>
        <begin position="128"/>
        <end position="215"/>
    </location>
</feature>
<dbReference type="Gene3D" id="1.10.540.10">
    <property type="entry name" value="Acyl-CoA dehydrogenase/oxidase, N-terminal domain"/>
    <property type="match status" value="1"/>
</dbReference>
<protein>
    <submittedName>
        <fullName evidence="11">Acyl-CoA dehydrogenase</fullName>
    </submittedName>
</protein>
<evidence type="ECO:0000256" key="7">
    <source>
        <dbReference type="RuleBase" id="RU362125"/>
    </source>
</evidence>
<feature type="domain" description="Acyl-CoA dehydrogenase/oxidase C-terminal" evidence="8">
    <location>
        <begin position="232"/>
        <end position="387"/>
    </location>
</feature>
<dbReference type="Pfam" id="PF02771">
    <property type="entry name" value="Acyl-CoA_dh_N"/>
    <property type="match status" value="1"/>
</dbReference>
<accession>A0A6I3L7K0</accession>
<dbReference type="InterPro" id="IPR013786">
    <property type="entry name" value="AcylCoA_DH/ox_N"/>
</dbReference>
<proteinExistence type="inferred from homology"/>
<evidence type="ECO:0000256" key="2">
    <source>
        <dbReference type="ARBA" id="ARBA00009347"/>
    </source>
</evidence>
<dbReference type="PANTHER" id="PTHR43292:SF3">
    <property type="entry name" value="ACYL-COA DEHYDROGENASE FADE29"/>
    <property type="match status" value="1"/>
</dbReference>
<dbReference type="InterPro" id="IPR036250">
    <property type="entry name" value="AcylCo_DH-like_C"/>
</dbReference>
<dbReference type="GO" id="GO:0005886">
    <property type="term" value="C:plasma membrane"/>
    <property type="evidence" value="ECO:0007669"/>
    <property type="project" value="TreeGrafter"/>
</dbReference>
<comment type="catalytic activity">
    <reaction evidence="6">
        <text>a 2,3-saturated acyl-CoA + A = a 2,3-dehydroacyl-CoA + AH2</text>
        <dbReference type="Rhea" id="RHEA:48608"/>
        <dbReference type="ChEBI" id="CHEBI:13193"/>
        <dbReference type="ChEBI" id="CHEBI:17499"/>
        <dbReference type="ChEBI" id="CHEBI:60015"/>
        <dbReference type="ChEBI" id="CHEBI:65111"/>
    </reaction>
</comment>
<evidence type="ECO:0000313" key="12">
    <source>
        <dbReference type="Proteomes" id="UP000432464"/>
    </source>
</evidence>
<comment type="caution">
    <text evidence="11">The sequence shown here is derived from an EMBL/GenBank/DDBJ whole genome shotgun (WGS) entry which is preliminary data.</text>
</comment>
<gene>
    <name evidence="11" type="ORF">GLP40_23890</name>
</gene>
<dbReference type="RefSeq" id="WP_154790224.1">
    <property type="nucleotide sequence ID" value="NZ_WMBB01000011.1"/>
</dbReference>
<evidence type="ECO:0000256" key="3">
    <source>
        <dbReference type="ARBA" id="ARBA00022630"/>
    </source>
</evidence>
<dbReference type="AlphaFoldDB" id="A0A6I3L7K0"/>
<evidence type="ECO:0000313" key="11">
    <source>
        <dbReference type="EMBL" id="MTE15799.1"/>
    </source>
</evidence>
<dbReference type="Pfam" id="PF02770">
    <property type="entry name" value="Acyl-CoA_dh_M"/>
    <property type="match status" value="1"/>
</dbReference>
<dbReference type="InterPro" id="IPR046373">
    <property type="entry name" value="Acyl-CoA_Oxase/DH_mid-dom_sf"/>
</dbReference>
<dbReference type="InterPro" id="IPR006091">
    <property type="entry name" value="Acyl-CoA_Oxase/DH_mid-dom"/>
</dbReference>
<dbReference type="EMBL" id="WMBB01000011">
    <property type="protein sequence ID" value="MTE15799.1"/>
    <property type="molecule type" value="Genomic_DNA"/>
</dbReference>
<keyword evidence="5 7" id="KW-0560">Oxidoreductase</keyword>